<dbReference type="STRING" id="98403.A0A151GYH0"/>
<dbReference type="AlphaFoldDB" id="A0A151GYH0"/>
<accession>A0A151GYH0</accession>
<organism evidence="1 2">
    <name type="scientific">Drechmeria coniospora</name>
    <name type="common">Nematophagous fungus</name>
    <name type="synonym">Meria coniospora</name>
    <dbReference type="NCBI Taxonomy" id="98403"/>
    <lineage>
        <taxon>Eukaryota</taxon>
        <taxon>Fungi</taxon>
        <taxon>Dikarya</taxon>
        <taxon>Ascomycota</taxon>
        <taxon>Pezizomycotina</taxon>
        <taxon>Sordariomycetes</taxon>
        <taxon>Hypocreomycetidae</taxon>
        <taxon>Hypocreales</taxon>
        <taxon>Ophiocordycipitaceae</taxon>
        <taxon>Drechmeria</taxon>
    </lineage>
</organism>
<evidence type="ECO:0000313" key="2">
    <source>
        <dbReference type="Proteomes" id="UP000076580"/>
    </source>
</evidence>
<sequence length="131" mass="14398">MHIPGAQTMAALMALGGLAPTGDYVAKGTVLDYAVEACLDADGNVRCSKPFSVLRDSCYTISWTTSGTLSHTTAEFRDAATGEIVFYRDTDGPWFPAKPELVYLDFKPKMWWAGNDTVDYEVKMCDKVNDL</sequence>
<protein>
    <recommendedName>
        <fullName evidence="3">CND01770-like protein</fullName>
    </recommendedName>
</protein>
<dbReference type="GeneID" id="63715936"/>
<keyword evidence="2" id="KW-1185">Reference proteome</keyword>
<dbReference type="InParanoid" id="A0A151GYH0"/>
<dbReference type="RefSeq" id="XP_040661498.1">
    <property type="nucleotide sequence ID" value="XM_040800615.1"/>
</dbReference>
<name>A0A151GYH0_DRECN</name>
<gene>
    <name evidence="1" type="ORF">DCS_03293</name>
</gene>
<dbReference type="Proteomes" id="UP000076580">
    <property type="component" value="Chromosome 01"/>
</dbReference>
<proteinExistence type="predicted"/>
<comment type="caution">
    <text evidence="1">The sequence shown here is derived from an EMBL/GenBank/DDBJ whole genome shotgun (WGS) entry which is preliminary data.</text>
</comment>
<reference evidence="1 2" key="1">
    <citation type="journal article" date="2016" name="Sci. Rep.">
        <title>Insights into Adaptations to a Near-Obligate Nematode Endoparasitic Lifestyle from the Finished Genome of Drechmeria coniospora.</title>
        <authorList>
            <person name="Zhang L."/>
            <person name="Zhou Z."/>
            <person name="Guo Q."/>
            <person name="Fokkens L."/>
            <person name="Miskei M."/>
            <person name="Pocsi I."/>
            <person name="Zhang W."/>
            <person name="Chen M."/>
            <person name="Wang L."/>
            <person name="Sun Y."/>
            <person name="Donzelli B.G."/>
            <person name="Gibson D.M."/>
            <person name="Nelson D.R."/>
            <person name="Luo J.G."/>
            <person name="Rep M."/>
            <person name="Liu H."/>
            <person name="Yang S."/>
            <person name="Wang J."/>
            <person name="Krasnoff S.B."/>
            <person name="Xu Y."/>
            <person name="Molnar I."/>
            <person name="Lin M."/>
        </authorList>
    </citation>
    <scope>NUCLEOTIDE SEQUENCE [LARGE SCALE GENOMIC DNA]</scope>
    <source>
        <strain evidence="1 2">ARSEF 6962</strain>
    </source>
</reference>
<evidence type="ECO:0008006" key="3">
    <source>
        <dbReference type="Google" id="ProtNLM"/>
    </source>
</evidence>
<dbReference type="EMBL" id="LAYC01000001">
    <property type="protein sequence ID" value="KYK62146.1"/>
    <property type="molecule type" value="Genomic_DNA"/>
</dbReference>
<evidence type="ECO:0000313" key="1">
    <source>
        <dbReference type="EMBL" id="KYK62146.1"/>
    </source>
</evidence>